<keyword evidence="2" id="KW-1185">Reference proteome</keyword>
<evidence type="ECO:0000313" key="1">
    <source>
        <dbReference type="EMBL" id="PSL21060.1"/>
    </source>
</evidence>
<dbReference type="Proteomes" id="UP000240418">
    <property type="component" value="Unassembled WGS sequence"/>
</dbReference>
<organism evidence="1 2">
    <name type="scientific">Shimia abyssi</name>
    <dbReference type="NCBI Taxonomy" id="1662395"/>
    <lineage>
        <taxon>Bacteria</taxon>
        <taxon>Pseudomonadati</taxon>
        <taxon>Pseudomonadota</taxon>
        <taxon>Alphaproteobacteria</taxon>
        <taxon>Rhodobacterales</taxon>
        <taxon>Roseobacteraceae</taxon>
    </lineage>
</organism>
<protein>
    <submittedName>
        <fullName evidence="1">Uncharacterized protein</fullName>
    </submittedName>
</protein>
<name>A0A2P8FHB9_9RHOB</name>
<evidence type="ECO:0000313" key="2">
    <source>
        <dbReference type="Proteomes" id="UP000240418"/>
    </source>
</evidence>
<reference evidence="1 2" key="1">
    <citation type="submission" date="2018-03" db="EMBL/GenBank/DDBJ databases">
        <title>Genomic Encyclopedia of Archaeal and Bacterial Type Strains, Phase II (KMG-II): from individual species to whole genera.</title>
        <authorList>
            <person name="Goeker M."/>
        </authorList>
    </citation>
    <scope>NUCLEOTIDE SEQUENCE [LARGE SCALE GENOMIC DNA]</scope>
    <source>
        <strain evidence="1 2">DSM 100673</strain>
    </source>
</reference>
<dbReference type="AlphaFoldDB" id="A0A2P8FHB9"/>
<sequence>MLPIAKRLWLCGFHKGAAVSMIIKVDYAKTEEHPVQAIELFKVMMRLEFSIKEIGYCKATGNQNASVDWDRFANECLGAVFFDAVKTAGRAVTLIETPPKRQAADGNGHLSWEQTGPVSNIQDLIGSLRRVRNNLFHGGKSGDPDRDRNDALVRNALAVIHDILLRDQDLRMMFEGKY</sequence>
<gene>
    <name evidence="1" type="ORF">CLV88_102180</name>
</gene>
<comment type="caution">
    <text evidence="1">The sequence shown here is derived from an EMBL/GenBank/DDBJ whole genome shotgun (WGS) entry which is preliminary data.</text>
</comment>
<accession>A0A2P8FHB9</accession>
<proteinExistence type="predicted"/>
<dbReference type="EMBL" id="PYGJ01000002">
    <property type="protein sequence ID" value="PSL21060.1"/>
    <property type="molecule type" value="Genomic_DNA"/>
</dbReference>